<dbReference type="RefSeq" id="WP_117419805.1">
    <property type="nucleotide sequence ID" value="NZ_QOHO01000107.1"/>
</dbReference>
<reference evidence="2 3" key="1">
    <citation type="submission" date="2018-07" db="EMBL/GenBank/DDBJ databases">
        <title>New species, Clostridium PI-S10-A1B.</title>
        <authorList>
            <person name="Krishna G."/>
            <person name="Summeta K."/>
            <person name="Shikha S."/>
            <person name="Prabhu P.B."/>
            <person name="Suresh K."/>
        </authorList>
    </citation>
    <scope>NUCLEOTIDE SEQUENCE [LARGE SCALE GENOMIC DNA]</scope>
    <source>
        <strain evidence="2 3">PI-S10-A1B</strain>
    </source>
</reference>
<comment type="caution">
    <text evidence="2">The sequence shown here is derived from an EMBL/GenBank/DDBJ whole genome shotgun (WGS) entry which is preliminary data.</text>
</comment>
<protein>
    <submittedName>
        <fullName evidence="2">Uncharacterized protein</fullName>
    </submittedName>
</protein>
<proteinExistence type="predicted"/>
<evidence type="ECO:0000313" key="2">
    <source>
        <dbReference type="EMBL" id="RFZ76030.1"/>
    </source>
</evidence>
<dbReference type="OrthoDB" id="9758243at2"/>
<sequence>MVRKRFSGWNLRFDKDIHRFSIYSKFLYTMLPKGHGGEKINIDDKVLLEYYKLEKDFEGPIELESTEGGYTPISGDSGHREPKKDPLTVIIDKINEKYGTHFTEMDKVLVQMENDYANQEKWQSYAKNNDRATFMLLFEKDFPNMAADRYEQNDQFFRKLFDDPDMMRQVMETVGSVLYERLKKKYIFDPKSGVIEEATPETYVEDTYLTKK</sequence>
<accession>A0A3E2N4W9</accession>
<feature type="region of interest" description="Disordered" evidence="1">
    <location>
        <begin position="63"/>
        <end position="85"/>
    </location>
</feature>
<name>A0A3E2N4W9_9FIRM</name>
<organism evidence="2 3">
    <name type="scientific">Lacrimispora amygdalina</name>
    <dbReference type="NCBI Taxonomy" id="253257"/>
    <lineage>
        <taxon>Bacteria</taxon>
        <taxon>Bacillati</taxon>
        <taxon>Bacillota</taxon>
        <taxon>Clostridia</taxon>
        <taxon>Lachnospirales</taxon>
        <taxon>Lachnospiraceae</taxon>
        <taxon>Lacrimispora</taxon>
    </lineage>
</organism>
<evidence type="ECO:0000256" key="1">
    <source>
        <dbReference type="SAM" id="MobiDB-lite"/>
    </source>
</evidence>
<dbReference type="EMBL" id="QOHO01000107">
    <property type="protein sequence ID" value="RFZ76030.1"/>
    <property type="molecule type" value="Genomic_DNA"/>
</dbReference>
<dbReference type="AlphaFoldDB" id="A0A3E2N4W9"/>
<dbReference type="Proteomes" id="UP000260680">
    <property type="component" value="Unassembled WGS sequence"/>
</dbReference>
<gene>
    <name evidence="2" type="ORF">DS742_25865</name>
</gene>
<evidence type="ECO:0000313" key="3">
    <source>
        <dbReference type="Proteomes" id="UP000260680"/>
    </source>
</evidence>